<dbReference type="EMBL" id="JAARLZ010000004">
    <property type="protein sequence ID" value="NII06428.1"/>
    <property type="molecule type" value="Genomic_DNA"/>
</dbReference>
<sequence>MITKDLAAESGVALARLTPPAAVVTASASGYSLQDWTYIGTLAFLLMQGAYLAWKWWREWHYKRLAP</sequence>
<organism evidence="2 3">
    <name type="scientific">Luteibacter anthropi</name>
    <dbReference type="NCBI Taxonomy" id="564369"/>
    <lineage>
        <taxon>Bacteria</taxon>
        <taxon>Pseudomonadati</taxon>
        <taxon>Pseudomonadota</taxon>
        <taxon>Gammaproteobacteria</taxon>
        <taxon>Lysobacterales</taxon>
        <taxon>Rhodanobacteraceae</taxon>
        <taxon>Luteibacter</taxon>
    </lineage>
</organism>
<evidence type="ECO:0008006" key="4">
    <source>
        <dbReference type="Google" id="ProtNLM"/>
    </source>
</evidence>
<accession>A0A7X5U9Z1</accession>
<evidence type="ECO:0000313" key="3">
    <source>
        <dbReference type="Proteomes" id="UP000490980"/>
    </source>
</evidence>
<evidence type="ECO:0000256" key="1">
    <source>
        <dbReference type="SAM" id="Phobius"/>
    </source>
</evidence>
<proteinExistence type="predicted"/>
<keyword evidence="1" id="KW-1133">Transmembrane helix</keyword>
<dbReference type="Proteomes" id="UP000490980">
    <property type="component" value="Unassembled WGS sequence"/>
</dbReference>
<dbReference type="AlphaFoldDB" id="A0A7X5U9Z1"/>
<name>A0A7X5U9Z1_9GAMM</name>
<comment type="caution">
    <text evidence="2">The sequence shown here is derived from an EMBL/GenBank/DDBJ whole genome shotgun (WGS) entry which is preliminary data.</text>
</comment>
<keyword evidence="1" id="KW-0472">Membrane</keyword>
<evidence type="ECO:0000313" key="2">
    <source>
        <dbReference type="EMBL" id="NII06428.1"/>
    </source>
</evidence>
<keyword evidence="3" id="KW-1185">Reference proteome</keyword>
<gene>
    <name evidence="2" type="ORF">HBF25_08525</name>
</gene>
<keyword evidence="1" id="KW-0812">Transmembrane</keyword>
<protein>
    <recommendedName>
        <fullName evidence="4">Holin</fullName>
    </recommendedName>
</protein>
<dbReference type="RefSeq" id="WP_166947445.1">
    <property type="nucleotide sequence ID" value="NZ_CP077072.1"/>
</dbReference>
<feature type="transmembrane region" description="Helical" evidence="1">
    <location>
        <begin position="36"/>
        <end position="54"/>
    </location>
</feature>
<reference evidence="2 3" key="1">
    <citation type="submission" date="2020-03" db="EMBL/GenBank/DDBJ databases">
        <authorList>
            <person name="Lai Q."/>
        </authorList>
    </citation>
    <scope>NUCLEOTIDE SEQUENCE [LARGE SCALE GENOMIC DNA]</scope>
    <source>
        <strain evidence="2 3">CCUG 25036</strain>
    </source>
</reference>